<evidence type="ECO:0000256" key="15">
    <source>
        <dbReference type="PROSITE-ProRule" id="PRU00560"/>
    </source>
</evidence>
<accession>A0A1M6UXE1</accession>
<dbReference type="InterPro" id="IPR027417">
    <property type="entry name" value="P-loop_NTPase"/>
</dbReference>
<dbReference type="Gene3D" id="3.40.50.300">
    <property type="entry name" value="P-loop containing nucleotide triphosphate hydrolases"/>
    <property type="match status" value="3"/>
</dbReference>
<gene>
    <name evidence="19" type="ORF">SAMN05216499_101514</name>
</gene>
<feature type="region of interest" description="Disordered" evidence="16">
    <location>
        <begin position="455"/>
        <end position="629"/>
    </location>
</feature>
<dbReference type="InterPro" id="IPR011335">
    <property type="entry name" value="Restrct_endonuc-II-like"/>
</dbReference>
<dbReference type="InterPro" id="IPR000212">
    <property type="entry name" value="DNA_helicase_UvrD/REP"/>
</dbReference>
<evidence type="ECO:0000256" key="16">
    <source>
        <dbReference type="SAM" id="MobiDB-lite"/>
    </source>
</evidence>
<dbReference type="GO" id="GO:0004527">
    <property type="term" value="F:exonuclease activity"/>
    <property type="evidence" value="ECO:0007669"/>
    <property type="project" value="UniProtKB-KW"/>
</dbReference>
<evidence type="ECO:0000313" key="20">
    <source>
        <dbReference type="Proteomes" id="UP000184111"/>
    </source>
</evidence>
<dbReference type="GO" id="GO:0043138">
    <property type="term" value="F:3'-5' DNA helicase activity"/>
    <property type="evidence" value="ECO:0007669"/>
    <property type="project" value="UniProtKB-EC"/>
</dbReference>
<keyword evidence="11" id="KW-0413">Isomerase</keyword>
<evidence type="ECO:0000256" key="2">
    <source>
        <dbReference type="ARBA" id="ARBA00022722"/>
    </source>
</evidence>
<dbReference type="GO" id="GO:0000725">
    <property type="term" value="P:recombinational repair"/>
    <property type="evidence" value="ECO:0007669"/>
    <property type="project" value="TreeGrafter"/>
</dbReference>
<keyword evidence="6 15" id="KW-0347">Helicase</keyword>
<evidence type="ECO:0000256" key="12">
    <source>
        <dbReference type="ARBA" id="ARBA00034617"/>
    </source>
</evidence>
<evidence type="ECO:0000256" key="1">
    <source>
        <dbReference type="ARBA" id="ARBA00009922"/>
    </source>
</evidence>
<feature type="binding site" evidence="15">
    <location>
        <begin position="51"/>
        <end position="58"/>
    </location>
    <ligand>
        <name>ATP</name>
        <dbReference type="ChEBI" id="CHEBI:30616"/>
    </ligand>
</feature>
<evidence type="ECO:0000256" key="5">
    <source>
        <dbReference type="ARBA" id="ARBA00022801"/>
    </source>
</evidence>
<evidence type="ECO:0000259" key="18">
    <source>
        <dbReference type="PROSITE" id="PS51217"/>
    </source>
</evidence>
<dbReference type="Pfam" id="PF13361">
    <property type="entry name" value="UvrD_C"/>
    <property type="match status" value="1"/>
</dbReference>
<dbReference type="Gene3D" id="1.10.486.10">
    <property type="entry name" value="PCRA, domain 4"/>
    <property type="match status" value="1"/>
</dbReference>
<keyword evidence="2" id="KW-0540">Nuclease</keyword>
<dbReference type="Pfam" id="PF00580">
    <property type="entry name" value="UvrD-helicase"/>
    <property type="match status" value="1"/>
</dbReference>
<evidence type="ECO:0000256" key="11">
    <source>
        <dbReference type="ARBA" id="ARBA00023235"/>
    </source>
</evidence>
<keyword evidence="3 15" id="KW-0547">Nucleotide-binding</keyword>
<comment type="catalytic activity">
    <reaction evidence="14">
        <text>ATP + H2O = ADP + phosphate + H(+)</text>
        <dbReference type="Rhea" id="RHEA:13065"/>
        <dbReference type="ChEBI" id="CHEBI:15377"/>
        <dbReference type="ChEBI" id="CHEBI:15378"/>
        <dbReference type="ChEBI" id="CHEBI:30616"/>
        <dbReference type="ChEBI" id="CHEBI:43474"/>
        <dbReference type="ChEBI" id="CHEBI:456216"/>
        <dbReference type="EC" id="5.6.2.4"/>
    </reaction>
</comment>
<dbReference type="InterPro" id="IPR011604">
    <property type="entry name" value="PDDEXK-like_dom_sf"/>
</dbReference>
<dbReference type="Gene3D" id="3.90.320.10">
    <property type="match status" value="1"/>
</dbReference>
<keyword evidence="20" id="KW-1185">Reference proteome</keyword>
<keyword evidence="7" id="KW-0269">Exonuclease</keyword>
<feature type="compositionally biased region" description="Low complexity" evidence="16">
    <location>
        <begin position="525"/>
        <end position="543"/>
    </location>
</feature>
<evidence type="ECO:0000256" key="13">
    <source>
        <dbReference type="ARBA" id="ARBA00034808"/>
    </source>
</evidence>
<dbReference type="Proteomes" id="UP000184111">
    <property type="component" value="Unassembled WGS sequence"/>
</dbReference>
<evidence type="ECO:0000256" key="14">
    <source>
        <dbReference type="ARBA" id="ARBA00048988"/>
    </source>
</evidence>
<dbReference type="PROSITE" id="PS51217">
    <property type="entry name" value="UVRD_HELICASE_CTER"/>
    <property type="match status" value="1"/>
</dbReference>
<evidence type="ECO:0000256" key="6">
    <source>
        <dbReference type="ARBA" id="ARBA00022806"/>
    </source>
</evidence>
<reference evidence="19 20" key="1">
    <citation type="submission" date="2016-11" db="EMBL/GenBank/DDBJ databases">
        <authorList>
            <person name="Jaros S."/>
            <person name="Januszkiewicz K."/>
            <person name="Wedrychowicz H."/>
        </authorList>
    </citation>
    <scope>NUCLEOTIDE SEQUENCE [LARGE SCALE GENOMIC DNA]</scope>
    <source>
        <strain evidence="19 20">CGMCC 4.2025</strain>
    </source>
</reference>
<dbReference type="RefSeq" id="WP_235001865.1">
    <property type="nucleotide sequence ID" value="NZ_FRBI01000001.1"/>
</dbReference>
<evidence type="ECO:0000256" key="8">
    <source>
        <dbReference type="ARBA" id="ARBA00022840"/>
    </source>
</evidence>
<evidence type="ECO:0000259" key="17">
    <source>
        <dbReference type="PROSITE" id="PS51198"/>
    </source>
</evidence>
<evidence type="ECO:0000256" key="3">
    <source>
        <dbReference type="ARBA" id="ARBA00022741"/>
    </source>
</evidence>
<dbReference type="PANTHER" id="PTHR11070:SF59">
    <property type="entry name" value="DNA 3'-5' HELICASE"/>
    <property type="match status" value="1"/>
</dbReference>
<dbReference type="SUPFAM" id="SSF52540">
    <property type="entry name" value="P-loop containing nucleoside triphosphate hydrolases"/>
    <property type="match status" value="2"/>
</dbReference>
<dbReference type="GO" id="GO:0005524">
    <property type="term" value="F:ATP binding"/>
    <property type="evidence" value="ECO:0007669"/>
    <property type="project" value="UniProtKB-UniRule"/>
</dbReference>
<dbReference type="Gene3D" id="1.10.10.160">
    <property type="match status" value="1"/>
</dbReference>
<keyword evidence="5 15" id="KW-0378">Hydrolase</keyword>
<dbReference type="PANTHER" id="PTHR11070">
    <property type="entry name" value="UVRD / RECB / PCRA DNA HELICASE FAMILY MEMBER"/>
    <property type="match status" value="1"/>
</dbReference>
<dbReference type="SUPFAM" id="SSF52980">
    <property type="entry name" value="Restriction endonuclease-like"/>
    <property type="match status" value="1"/>
</dbReference>
<dbReference type="GO" id="GO:0003677">
    <property type="term" value="F:DNA binding"/>
    <property type="evidence" value="ECO:0007669"/>
    <property type="project" value="UniProtKB-KW"/>
</dbReference>
<evidence type="ECO:0000256" key="9">
    <source>
        <dbReference type="ARBA" id="ARBA00023125"/>
    </source>
</evidence>
<dbReference type="EMBL" id="FRBI01000001">
    <property type="protein sequence ID" value="SHK73858.1"/>
    <property type="molecule type" value="Genomic_DNA"/>
</dbReference>
<dbReference type="EC" id="5.6.2.4" evidence="13"/>
<organism evidence="19 20">
    <name type="scientific">Actinacidiphila paucisporea</name>
    <dbReference type="NCBI Taxonomy" id="310782"/>
    <lineage>
        <taxon>Bacteria</taxon>
        <taxon>Bacillati</taxon>
        <taxon>Actinomycetota</taxon>
        <taxon>Actinomycetes</taxon>
        <taxon>Kitasatosporales</taxon>
        <taxon>Streptomycetaceae</taxon>
        <taxon>Actinacidiphila</taxon>
    </lineage>
</organism>
<evidence type="ECO:0000313" key="19">
    <source>
        <dbReference type="EMBL" id="SHK73858.1"/>
    </source>
</evidence>
<keyword evidence="8 15" id="KW-0067">ATP-binding</keyword>
<evidence type="ECO:0000256" key="10">
    <source>
        <dbReference type="ARBA" id="ARBA00023204"/>
    </source>
</evidence>
<dbReference type="InterPro" id="IPR038726">
    <property type="entry name" value="PDDEXK_AddAB-type"/>
</dbReference>
<dbReference type="PROSITE" id="PS51198">
    <property type="entry name" value="UVRD_HELICASE_ATP_BIND"/>
    <property type="match status" value="1"/>
</dbReference>
<dbReference type="CDD" id="cd17932">
    <property type="entry name" value="DEXQc_UvrD"/>
    <property type="match status" value="1"/>
</dbReference>
<comment type="catalytic activity">
    <reaction evidence="12">
        <text>Couples ATP hydrolysis with the unwinding of duplex DNA by translocating in the 3'-5' direction.</text>
        <dbReference type="EC" id="5.6.2.4"/>
    </reaction>
</comment>
<comment type="similarity">
    <text evidence="1">Belongs to the helicase family. UvrD subfamily.</text>
</comment>
<evidence type="ECO:0000256" key="4">
    <source>
        <dbReference type="ARBA" id="ARBA00022763"/>
    </source>
</evidence>
<dbReference type="Pfam" id="PF12705">
    <property type="entry name" value="PDDEXK_1"/>
    <property type="match status" value="1"/>
</dbReference>
<dbReference type="InterPro" id="IPR014016">
    <property type="entry name" value="UvrD-like_ATP-bd"/>
</dbReference>
<protein>
    <recommendedName>
        <fullName evidence="13">DNA 3'-5' helicase</fullName>
        <ecNumber evidence="13">5.6.2.4</ecNumber>
    </recommendedName>
</protein>
<dbReference type="STRING" id="310782.SAMN05216499_101514"/>
<keyword evidence="4" id="KW-0227">DNA damage</keyword>
<feature type="domain" description="UvrD-like helicase ATP-binding" evidence="17">
    <location>
        <begin position="30"/>
        <end position="330"/>
    </location>
</feature>
<feature type="compositionally biased region" description="Gly residues" evidence="16">
    <location>
        <begin position="508"/>
        <end position="524"/>
    </location>
</feature>
<dbReference type="InterPro" id="IPR013986">
    <property type="entry name" value="DExx_box_DNA_helicase_dom_sf"/>
</dbReference>
<dbReference type="AlphaFoldDB" id="A0A1M6UXE1"/>
<dbReference type="GO" id="GO:0005829">
    <property type="term" value="C:cytosol"/>
    <property type="evidence" value="ECO:0007669"/>
    <property type="project" value="TreeGrafter"/>
</dbReference>
<sequence length="1254" mass="131384">MILSPPPAPAASAAVGYRLLRTPPAPVAPPVLDAAQRAVVEHREGPLLVLAGPGTGKTTTLIESVLARVRAGTAPDRILVLTFSRRAAVDLRDRMAARGLGGLTASTFHSFCYALVREHQPAEAFQEPVRLLSGAEQDLLVRELLAGQAALEREGRGRVRWPDDLRAALTTRGFADEVRAVLARTRELGLGPVALADFAHRIGRPDWTAAAAFLDEYLEVTELGGMVDYTELVHRAVLLAWRPEVHQELTRRYDAVYVDEYQDTDPAQVRLLRALAGQGRTLVAFGDPDQSVYAFRGADINGILGFPEQFPRRDGTPADVSVLRISRRARAGLLAATRHLTARMPLPRLPADAVRAHRALTAQAQGGTVDVRTYPTAGAEVESIADTLRRAHLEDGHAWRTMAVLTRTTAALAPLRRALTSAGVPTDLPPATTPLHTDPALTPLLLALRLAATSLLPPPQAPEGPLGEQTAGAPPPQQPDVPADGSAGAPPPEQPGVPADGVSSAPSGGPGEEGGVGSSGGSQGALGVSADGVSSGPSGEPVGAPLGAPGVLPDGASSVLPGGPVEDGGVAAPGDIQGASDVPPDGLPSALPGEPVGGALDPPGVPADGVPSRGPGASASRGLPAGSGAAGEVGVGVEDALTLLASPLGGMDAADLRRLGRALREEERAAGVAVPRPSDVLIAEAVAQPERLVAHDPSYARGARRVGALLRAARDTLAGGGTAEDALWTLWNGTPWSARLERAALRGGAAGRNADRDLDAVCALFETAARAEERTGGRGALNFLEELSAQDIAADTLGGRTVRPDAVQLMTAHRAKGLEWRLVVVAGVQEGVWPDLRRRGSLLEADRIGRDGIAPPLSQGALLAEERRLFYVATTRASERLLVTAVKSAADDGDQPSRFLAELGVAPQDVTHRPRRPLAVAALVAELRATTVDPAASPALREAAAHRLARLAALNDDGHPLVPAAHPDRWWGLYEPTASAVPLRDRDQPVALSGSALDQLANTCALQWFLGREVKAEPPATAAQGFGNVVHVLADEVASGRAPADLDVLMARLDSVWDALAFDAPWKSRQEKDNARAALERFLRWHVMERGRTPVATEHDFDVTLAAGDARVRIRGSMDRVETDAQGAAYVVDFKTGRSKPTADQVAHHPQLAVYQLAVREGAVDPLFGGRPTPPGGAELVQLRLGATRREGGETLPAVQRQEPLAGEWAEELLATAAGRVLDERFTPAAGQHCTHCAFRAACTARPEGRHIVE</sequence>
<evidence type="ECO:0000256" key="7">
    <source>
        <dbReference type="ARBA" id="ARBA00022839"/>
    </source>
</evidence>
<dbReference type="GO" id="GO:0033202">
    <property type="term" value="C:DNA helicase complex"/>
    <property type="evidence" value="ECO:0007669"/>
    <property type="project" value="TreeGrafter"/>
</dbReference>
<keyword evidence="10" id="KW-0234">DNA repair</keyword>
<dbReference type="InterPro" id="IPR014017">
    <property type="entry name" value="DNA_helicase_UvrD-like_C"/>
</dbReference>
<keyword evidence="9" id="KW-0238">DNA-binding</keyword>
<proteinExistence type="inferred from homology"/>
<feature type="domain" description="UvrD-like helicase C-terminal" evidence="18">
    <location>
        <begin position="323"/>
        <end position="817"/>
    </location>
</feature>
<name>A0A1M6UXE1_9ACTN</name>